<dbReference type="GO" id="GO:0035251">
    <property type="term" value="F:UDP-glucosyltransferase activity"/>
    <property type="evidence" value="ECO:0000318"/>
    <property type="project" value="GO_Central"/>
</dbReference>
<dbReference type="SUPFAM" id="SSF53756">
    <property type="entry name" value="UDP-Glycosyltransferase/glycogen phosphorylase"/>
    <property type="match status" value="1"/>
</dbReference>
<organism evidence="4 5">
    <name type="scientific">Helianthus annuus</name>
    <name type="common">Common sunflower</name>
    <dbReference type="NCBI Taxonomy" id="4232"/>
    <lineage>
        <taxon>Eukaryota</taxon>
        <taxon>Viridiplantae</taxon>
        <taxon>Streptophyta</taxon>
        <taxon>Embryophyta</taxon>
        <taxon>Tracheophyta</taxon>
        <taxon>Spermatophyta</taxon>
        <taxon>Magnoliopsida</taxon>
        <taxon>eudicotyledons</taxon>
        <taxon>Gunneridae</taxon>
        <taxon>Pentapetalae</taxon>
        <taxon>asterids</taxon>
        <taxon>campanulids</taxon>
        <taxon>Asterales</taxon>
        <taxon>Asteraceae</taxon>
        <taxon>Asteroideae</taxon>
        <taxon>Heliantheae alliance</taxon>
        <taxon>Heliantheae</taxon>
        <taxon>Helianthus</taxon>
    </lineage>
</organism>
<dbReference type="Gramene" id="mRNA:HanXRQr2_Chr08g0333791">
    <property type="protein sequence ID" value="CDS:HanXRQr2_Chr08g0333791.1"/>
    <property type="gene ID" value="HanXRQr2_Chr08g0333791"/>
</dbReference>
<evidence type="ECO:0000313" key="4">
    <source>
        <dbReference type="EMBL" id="KAF5794928.1"/>
    </source>
</evidence>
<dbReference type="CDD" id="cd03784">
    <property type="entry name" value="GT1_Gtf-like"/>
    <property type="match status" value="1"/>
</dbReference>
<sequence length="172" mass="19065">MVWCGVVNSGKPFLWVRRPGSIIGGYDESWVPAELLERTKEFGCIVEWVPQEDVLAHPAVGGFLTHSGWNSTMESIAKGVPMVCWPYFGDQQTNSRFVGEVWKMGVDLKDTCDRLGIEKAVRDIMDSKHTLFTQAANTWANVAKESISKTGSSSIQLGRLIDDILAMSLTNL</sequence>
<accession>A0A9K3IDN1</accession>
<dbReference type="InterPro" id="IPR002213">
    <property type="entry name" value="UDP_glucos_trans"/>
</dbReference>
<evidence type="ECO:0000256" key="1">
    <source>
        <dbReference type="ARBA" id="ARBA00009995"/>
    </source>
</evidence>
<evidence type="ECO:0000256" key="2">
    <source>
        <dbReference type="ARBA" id="ARBA00022679"/>
    </source>
</evidence>
<comment type="caution">
    <text evidence="4">The sequence shown here is derived from an EMBL/GenBank/DDBJ whole genome shotgun (WGS) entry which is preliminary data.</text>
</comment>
<dbReference type="EC" id="2.4.1.324" evidence="4"/>
<dbReference type="PANTHER" id="PTHR11926">
    <property type="entry name" value="GLUCOSYL/GLUCURONOSYL TRANSFERASES"/>
    <property type="match status" value="1"/>
</dbReference>
<dbReference type="PROSITE" id="PS00375">
    <property type="entry name" value="UDPGT"/>
    <property type="match status" value="1"/>
</dbReference>
<reference evidence="4" key="2">
    <citation type="submission" date="2020-06" db="EMBL/GenBank/DDBJ databases">
        <title>Helianthus annuus Genome sequencing and assembly Release 2.</title>
        <authorList>
            <person name="Gouzy J."/>
            <person name="Langlade N."/>
            <person name="Munos S."/>
        </authorList>
    </citation>
    <scope>NUCLEOTIDE SEQUENCE</scope>
    <source>
        <tissue evidence="4">Leaves</tissue>
    </source>
</reference>
<reference evidence="4" key="1">
    <citation type="journal article" date="2017" name="Nature">
        <title>The sunflower genome provides insights into oil metabolism, flowering and Asterid evolution.</title>
        <authorList>
            <person name="Badouin H."/>
            <person name="Gouzy J."/>
            <person name="Grassa C.J."/>
            <person name="Murat F."/>
            <person name="Staton S.E."/>
            <person name="Cottret L."/>
            <person name="Lelandais-Briere C."/>
            <person name="Owens G.L."/>
            <person name="Carrere S."/>
            <person name="Mayjonade B."/>
            <person name="Legrand L."/>
            <person name="Gill N."/>
            <person name="Kane N.C."/>
            <person name="Bowers J.E."/>
            <person name="Hubner S."/>
            <person name="Bellec A."/>
            <person name="Berard A."/>
            <person name="Berges H."/>
            <person name="Blanchet N."/>
            <person name="Boniface M.C."/>
            <person name="Brunel D."/>
            <person name="Catrice O."/>
            <person name="Chaidir N."/>
            <person name="Claudel C."/>
            <person name="Donnadieu C."/>
            <person name="Faraut T."/>
            <person name="Fievet G."/>
            <person name="Helmstetter N."/>
            <person name="King M."/>
            <person name="Knapp S.J."/>
            <person name="Lai Z."/>
            <person name="Le Paslier M.C."/>
            <person name="Lippi Y."/>
            <person name="Lorenzon L."/>
            <person name="Mandel J.R."/>
            <person name="Marage G."/>
            <person name="Marchand G."/>
            <person name="Marquand E."/>
            <person name="Bret-Mestries E."/>
            <person name="Morien E."/>
            <person name="Nambeesan S."/>
            <person name="Nguyen T."/>
            <person name="Pegot-Espagnet P."/>
            <person name="Pouilly N."/>
            <person name="Raftis F."/>
            <person name="Sallet E."/>
            <person name="Schiex T."/>
            <person name="Thomas J."/>
            <person name="Vandecasteele C."/>
            <person name="Vares D."/>
            <person name="Vear F."/>
            <person name="Vautrin S."/>
            <person name="Crespi M."/>
            <person name="Mangin B."/>
            <person name="Burke J.M."/>
            <person name="Salse J."/>
            <person name="Munos S."/>
            <person name="Vincourt P."/>
            <person name="Rieseberg L.H."/>
            <person name="Langlade N.B."/>
        </authorList>
    </citation>
    <scope>NUCLEOTIDE SEQUENCE</scope>
    <source>
        <tissue evidence="4">Leaves</tissue>
    </source>
</reference>
<dbReference type="PANTHER" id="PTHR11926:SF1392">
    <property type="entry name" value="GLYCOSYLTRANSFERASE"/>
    <property type="match status" value="1"/>
</dbReference>
<protein>
    <submittedName>
        <fullName evidence="4">7-deoxyloganetin glucosyltransferase</fullName>
        <ecNumber evidence="4">2.4.1.324</ecNumber>
    </submittedName>
</protein>
<dbReference type="Proteomes" id="UP000215914">
    <property type="component" value="Unassembled WGS sequence"/>
</dbReference>
<keyword evidence="5" id="KW-1185">Reference proteome</keyword>
<dbReference type="InterPro" id="IPR035595">
    <property type="entry name" value="UDP_glycos_trans_CS"/>
</dbReference>
<gene>
    <name evidence="4" type="ORF">HanXRQr2_Chr08g0333791</name>
</gene>
<keyword evidence="3 4" id="KW-0328">Glycosyltransferase</keyword>
<dbReference type="OrthoDB" id="5835829at2759"/>
<dbReference type="Pfam" id="PF00201">
    <property type="entry name" value="UDPGT"/>
    <property type="match status" value="1"/>
</dbReference>
<proteinExistence type="inferred from homology"/>
<dbReference type="EMBL" id="MNCJ02000323">
    <property type="protein sequence ID" value="KAF5794928.1"/>
    <property type="molecule type" value="Genomic_DNA"/>
</dbReference>
<name>A0A9K3IDN1_HELAN</name>
<dbReference type="Gene3D" id="3.40.50.2000">
    <property type="entry name" value="Glycogen Phosphorylase B"/>
    <property type="match status" value="2"/>
</dbReference>
<evidence type="ECO:0000313" key="5">
    <source>
        <dbReference type="Proteomes" id="UP000215914"/>
    </source>
</evidence>
<dbReference type="AlphaFoldDB" id="A0A9K3IDN1"/>
<comment type="similarity">
    <text evidence="1 3">Belongs to the UDP-glycosyltransferase family.</text>
</comment>
<keyword evidence="2 3" id="KW-0808">Transferase</keyword>
<evidence type="ECO:0000256" key="3">
    <source>
        <dbReference type="RuleBase" id="RU003718"/>
    </source>
</evidence>